<name>A0AAN9PWM4_CANGL</name>
<dbReference type="AlphaFoldDB" id="A0AAN9PWM4"/>
<dbReference type="EMBL" id="JAYMYQ010000009">
    <property type="protein sequence ID" value="KAK7313686.1"/>
    <property type="molecule type" value="Genomic_DNA"/>
</dbReference>
<proteinExistence type="predicted"/>
<evidence type="ECO:0000313" key="1">
    <source>
        <dbReference type="EMBL" id="KAK7313686.1"/>
    </source>
</evidence>
<evidence type="ECO:0000313" key="2">
    <source>
        <dbReference type="Proteomes" id="UP001367508"/>
    </source>
</evidence>
<sequence>MDEKKKKTKKKNDFNRMKKGVLSRGYRNGFWGFFSSGWDPASCSPLRAPCTASTCIPLASFCYTFKFIAEFYGKPQEAREQERCWVVNLERTVLKLQWRESHVDAVVGLLNIYFEGPIRRDIGNSIEALD</sequence>
<gene>
    <name evidence="1" type="ORF">VNO77_38879</name>
</gene>
<accession>A0AAN9PWM4</accession>
<dbReference type="Proteomes" id="UP001367508">
    <property type="component" value="Unassembled WGS sequence"/>
</dbReference>
<protein>
    <submittedName>
        <fullName evidence="1">Uncharacterized protein</fullName>
    </submittedName>
</protein>
<reference evidence="1 2" key="1">
    <citation type="submission" date="2024-01" db="EMBL/GenBank/DDBJ databases">
        <title>The genomes of 5 underutilized Papilionoideae crops provide insights into root nodulation and disease resistanc.</title>
        <authorList>
            <person name="Jiang F."/>
        </authorList>
    </citation>
    <scope>NUCLEOTIDE SEQUENCE [LARGE SCALE GENOMIC DNA]</scope>
    <source>
        <strain evidence="1">LVBAO_FW01</strain>
        <tissue evidence="1">Leaves</tissue>
    </source>
</reference>
<keyword evidence="2" id="KW-1185">Reference proteome</keyword>
<organism evidence="1 2">
    <name type="scientific">Canavalia gladiata</name>
    <name type="common">Sword bean</name>
    <name type="synonym">Dolichos gladiatus</name>
    <dbReference type="NCBI Taxonomy" id="3824"/>
    <lineage>
        <taxon>Eukaryota</taxon>
        <taxon>Viridiplantae</taxon>
        <taxon>Streptophyta</taxon>
        <taxon>Embryophyta</taxon>
        <taxon>Tracheophyta</taxon>
        <taxon>Spermatophyta</taxon>
        <taxon>Magnoliopsida</taxon>
        <taxon>eudicotyledons</taxon>
        <taxon>Gunneridae</taxon>
        <taxon>Pentapetalae</taxon>
        <taxon>rosids</taxon>
        <taxon>fabids</taxon>
        <taxon>Fabales</taxon>
        <taxon>Fabaceae</taxon>
        <taxon>Papilionoideae</taxon>
        <taxon>50 kb inversion clade</taxon>
        <taxon>NPAAA clade</taxon>
        <taxon>indigoferoid/millettioid clade</taxon>
        <taxon>Phaseoleae</taxon>
        <taxon>Canavalia</taxon>
    </lineage>
</organism>
<comment type="caution">
    <text evidence="1">The sequence shown here is derived from an EMBL/GenBank/DDBJ whole genome shotgun (WGS) entry which is preliminary data.</text>
</comment>